<feature type="compositionally biased region" description="Basic residues" evidence="1">
    <location>
        <begin position="8"/>
        <end position="31"/>
    </location>
</feature>
<gene>
    <name evidence="2" type="ORF">X801_06578</name>
</gene>
<feature type="region of interest" description="Disordered" evidence="1">
    <location>
        <begin position="1"/>
        <end position="99"/>
    </location>
</feature>
<accession>A0A1S8WT60</accession>
<keyword evidence="3" id="KW-1185">Reference proteome</keyword>
<dbReference type="AlphaFoldDB" id="A0A1S8WT60"/>
<proteinExistence type="predicted"/>
<reference evidence="2 3" key="1">
    <citation type="submission" date="2015-03" db="EMBL/GenBank/DDBJ databases">
        <title>Draft genome of the nematode, Opisthorchis viverrini.</title>
        <authorList>
            <person name="Mitreva M."/>
        </authorList>
    </citation>
    <scope>NUCLEOTIDE SEQUENCE [LARGE SCALE GENOMIC DNA]</scope>
    <source>
        <strain evidence="2">Khon Kaen</strain>
    </source>
</reference>
<dbReference type="Proteomes" id="UP000243686">
    <property type="component" value="Unassembled WGS sequence"/>
</dbReference>
<sequence>MLTEKRNKKEKKHKKHKHKHRSEKKKEKRSRILQALEANPELWVTSDHPAQDAGDQNATVAEAVSKKHKKHKKHKHEDKLKKRAHSEKHQVATETTLPF</sequence>
<evidence type="ECO:0000256" key="1">
    <source>
        <dbReference type="SAM" id="MobiDB-lite"/>
    </source>
</evidence>
<evidence type="ECO:0000313" key="3">
    <source>
        <dbReference type="Proteomes" id="UP000243686"/>
    </source>
</evidence>
<dbReference type="EMBL" id="KV895162">
    <property type="protein sequence ID" value="OON17581.1"/>
    <property type="molecule type" value="Genomic_DNA"/>
</dbReference>
<name>A0A1S8WT60_OPIVI</name>
<feature type="compositionally biased region" description="Basic residues" evidence="1">
    <location>
        <begin position="66"/>
        <end position="86"/>
    </location>
</feature>
<evidence type="ECO:0000313" key="2">
    <source>
        <dbReference type="EMBL" id="OON17581.1"/>
    </source>
</evidence>
<organism evidence="2 3">
    <name type="scientific">Opisthorchis viverrini</name>
    <name type="common">Southeast Asian liver fluke</name>
    <dbReference type="NCBI Taxonomy" id="6198"/>
    <lineage>
        <taxon>Eukaryota</taxon>
        <taxon>Metazoa</taxon>
        <taxon>Spiralia</taxon>
        <taxon>Lophotrochozoa</taxon>
        <taxon>Platyhelminthes</taxon>
        <taxon>Trematoda</taxon>
        <taxon>Digenea</taxon>
        <taxon>Opisthorchiida</taxon>
        <taxon>Opisthorchiata</taxon>
        <taxon>Opisthorchiidae</taxon>
        <taxon>Opisthorchis</taxon>
    </lineage>
</organism>
<protein>
    <submittedName>
        <fullName evidence="2">Uncharacterized protein</fullName>
    </submittedName>
</protein>